<dbReference type="Pfam" id="PF06114">
    <property type="entry name" value="Peptidase_M78"/>
    <property type="match status" value="1"/>
</dbReference>
<proteinExistence type="predicted"/>
<comment type="caution">
    <text evidence="2">The sequence shown here is derived from an EMBL/GenBank/DDBJ whole genome shotgun (WGS) entry which is preliminary data.</text>
</comment>
<organism evidence="2 3">
    <name type="scientific">Paenibacillus agaridevorans</name>
    <dbReference type="NCBI Taxonomy" id="171404"/>
    <lineage>
        <taxon>Bacteria</taxon>
        <taxon>Bacillati</taxon>
        <taxon>Bacillota</taxon>
        <taxon>Bacilli</taxon>
        <taxon>Bacillales</taxon>
        <taxon>Paenibacillaceae</taxon>
        <taxon>Paenibacillus</taxon>
    </lineage>
</organism>
<dbReference type="AlphaFoldDB" id="A0A2R5ES05"/>
<reference evidence="2 3" key="1">
    <citation type="submission" date="2017-08" db="EMBL/GenBank/DDBJ databases">
        <title>Substantial Increase in Enzyme Production by Combined Drug-Resistance Mutations in Paenibacillus agaridevorans.</title>
        <authorList>
            <person name="Tanaka Y."/>
            <person name="Funane K."/>
            <person name="Hosaka T."/>
            <person name="Shiwa Y."/>
            <person name="Fujita N."/>
            <person name="Miyazaki T."/>
            <person name="Yoshikawa H."/>
            <person name="Murakami K."/>
            <person name="Kasahara K."/>
            <person name="Inaoka T."/>
            <person name="Hiraga Y."/>
            <person name="Ochi K."/>
        </authorList>
    </citation>
    <scope>NUCLEOTIDE SEQUENCE [LARGE SCALE GENOMIC DNA]</scope>
    <source>
        <strain evidence="2 3">T-3040</strain>
    </source>
</reference>
<evidence type="ECO:0000313" key="2">
    <source>
        <dbReference type="EMBL" id="GBG09460.1"/>
    </source>
</evidence>
<dbReference type="EMBL" id="BDQX01000231">
    <property type="protein sequence ID" value="GBG09460.1"/>
    <property type="molecule type" value="Genomic_DNA"/>
</dbReference>
<dbReference type="RefSeq" id="WP_108994196.1">
    <property type="nucleotide sequence ID" value="NZ_BDQX01000231.1"/>
</dbReference>
<keyword evidence="3" id="KW-1185">Reference proteome</keyword>
<protein>
    <recommendedName>
        <fullName evidence="1">IrrE N-terminal-like domain-containing protein</fullName>
    </recommendedName>
</protein>
<dbReference type="InterPro" id="IPR010359">
    <property type="entry name" value="IrrE_HExxH"/>
</dbReference>
<accession>A0A2R5ES05</accession>
<evidence type="ECO:0000259" key="1">
    <source>
        <dbReference type="Pfam" id="PF06114"/>
    </source>
</evidence>
<sequence length="207" mass="24030">MIFDMTLYKPTELEMWICQKYLDNGIMTPADMDIDQIGEIFETFITYKDGGKTKVLYDDTPGAMVFLNIHDSESIQRLKFFHELGHPAMHSGSQNRMPRLFVDLQEAQAGAFQLYAAIPYYMLAEITPCHTYAGYYNLLADVFRLPLPFVRKRIDQVKRRMLQGHNDRNMHAQFAGVSYRYGYSDETLRLLGKLHQQLSKQKEALGQ</sequence>
<evidence type="ECO:0000313" key="3">
    <source>
        <dbReference type="Proteomes" id="UP000245202"/>
    </source>
</evidence>
<name>A0A2R5ES05_9BACL</name>
<dbReference type="Proteomes" id="UP000245202">
    <property type="component" value="Unassembled WGS sequence"/>
</dbReference>
<gene>
    <name evidence="2" type="ORF">PAT3040_04106</name>
</gene>
<feature type="domain" description="IrrE N-terminal-like" evidence="1">
    <location>
        <begin position="49"/>
        <end position="154"/>
    </location>
</feature>